<dbReference type="PATRIC" id="fig|1230338.3.peg.1902"/>
<dbReference type="Pfam" id="PF13472">
    <property type="entry name" value="Lipase_GDSL_2"/>
    <property type="match status" value="1"/>
</dbReference>
<name>L2F7C3_9GAMM</name>
<dbReference type="RefSeq" id="WP_009502214.1">
    <property type="nucleotide sequence ID" value="NZ_ANIN01000002.1"/>
</dbReference>
<dbReference type="InterPro" id="IPR036514">
    <property type="entry name" value="SGNH_hydro_sf"/>
</dbReference>
<evidence type="ECO:0000313" key="3">
    <source>
        <dbReference type="Proteomes" id="UP000023795"/>
    </source>
</evidence>
<proteinExistence type="predicted"/>
<protein>
    <recommendedName>
        <fullName evidence="1">SGNH hydrolase-type esterase domain-containing protein</fullName>
    </recommendedName>
</protein>
<dbReference type="InterPro" id="IPR006311">
    <property type="entry name" value="TAT_signal"/>
</dbReference>
<dbReference type="InterPro" id="IPR013830">
    <property type="entry name" value="SGNH_hydro"/>
</dbReference>
<evidence type="ECO:0000313" key="2">
    <source>
        <dbReference type="EMBL" id="ELA08656.1"/>
    </source>
</evidence>
<gene>
    <name evidence="2" type="ORF">MOMA_08861</name>
</gene>
<sequence length="218" mass="23664">MQNNTNPTRRRFLHYSMAIAALPLITACSDDPIGIKIAPNSTVIALGDSLTYGYGADKNQAYPAVLAQKTGWQIHNAGINGDTSSGVLTRLDSIIAQKPSLVLLGIGGNDVLQRINPNTTKHNITQIVQTLKAKNIAVVLIAEPHFSASALFGSASDNPIYQEIAKAEQVILFKKSDGGWSDILSDKKLKSDQIHANATGYAKFAENFYQFLQKHKMI</sequence>
<accession>L2F7C3</accession>
<dbReference type="Proteomes" id="UP000023795">
    <property type="component" value="Unassembled WGS sequence"/>
</dbReference>
<dbReference type="Gene3D" id="3.40.50.1110">
    <property type="entry name" value="SGNH hydrolase"/>
    <property type="match status" value="1"/>
</dbReference>
<comment type="caution">
    <text evidence="2">The sequence shown here is derived from an EMBL/GenBank/DDBJ whole genome shotgun (WGS) entry which is preliminary data.</text>
</comment>
<dbReference type="PANTHER" id="PTHR30383:SF24">
    <property type="entry name" value="THIOESTERASE 1_PROTEASE 1_LYSOPHOSPHOLIPASE L1"/>
    <property type="match status" value="1"/>
</dbReference>
<dbReference type="InterPro" id="IPR051532">
    <property type="entry name" value="Ester_Hydrolysis_Enzymes"/>
</dbReference>
<feature type="domain" description="SGNH hydrolase-type esterase" evidence="1">
    <location>
        <begin position="45"/>
        <end position="202"/>
    </location>
</feature>
<dbReference type="GO" id="GO:0004622">
    <property type="term" value="F:phosphatidylcholine lysophospholipase activity"/>
    <property type="evidence" value="ECO:0007669"/>
    <property type="project" value="TreeGrafter"/>
</dbReference>
<dbReference type="EMBL" id="ANIN01000002">
    <property type="protein sequence ID" value="ELA08656.1"/>
    <property type="molecule type" value="Genomic_DNA"/>
</dbReference>
<dbReference type="PROSITE" id="PS51318">
    <property type="entry name" value="TAT"/>
    <property type="match status" value="1"/>
</dbReference>
<dbReference type="OrthoDB" id="9786188at2"/>
<dbReference type="SUPFAM" id="SSF52266">
    <property type="entry name" value="SGNH hydrolase"/>
    <property type="match status" value="1"/>
</dbReference>
<dbReference type="AlphaFoldDB" id="L2F7C3"/>
<keyword evidence="3" id="KW-1185">Reference proteome</keyword>
<dbReference type="eggNOG" id="COG2755">
    <property type="taxonomic scope" value="Bacteria"/>
</dbReference>
<reference evidence="2 3" key="1">
    <citation type="journal article" date="2013" name="Genome Announc.">
        <title>Genome Sequence of Moraxella macacae 0408225, a Novel Bacterial Species Isolated from a Cynomolgus Macaque with Epistaxis.</title>
        <authorList>
            <person name="Ladner J.T."/>
            <person name="Whitehouse C.A."/>
            <person name="Koroleva G.I."/>
            <person name="Palacios G.F."/>
        </authorList>
    </citation>
    <scope>NUCLEOTIDE SEQUENCE [LARGE SCALE GENOMIC DNA]</scope>
    <source>
        <strain evidence="2 3">0408225</strain>
    </source>
</reference>
<dbReference type="STRING" id="1230338.MOMA_08861"/>
<organism evidence="2 3">
    <name type="scientific">Moraxella macacae 0408225</name>
    <dbReference type="NCBI Taxonomy" id="1230338"/>
    <lineage>
        <taxon>Bacteria</taxon>
        <taxon>Pseudomonadati</taxon>
        <taxon>Pseudomonadota</taxon>
        <taxon>Gammaproteobacteria</taxon>
        <taxon>Moraxellales</taxon>
        <taxon>Moraxellaceae</taxon>
        <taxon>Moraxella</taxon>
    </lineage>
</organism>
<evidence type="ECO:0000259" key="1">
    <source>
        <dbReference type="Pfam" id="PF13472"/>
    </source>
</evidence>
<dbReference type="PANTHER" id="PTHR30383">
    <property type="entry name" value="THIOESTERASE 1/PROTEASE 1/LYSOPHOSPHOLIPASE L1"/>
    <property type="match status" value="1"/>
</dbReference>